<dbReference type="Gene3D" id="3.40.50.720">
    <property type="entry name" value="NAD(P)-binding Rossmann-like Domain"/>
    <property type="match status" value="1"/>
</dbReference>
<evidence type="ECO:0000256" key="1">
    <source>
        <dbReference type="ARBA" id="ARBA00006484"/>
    </source>
</evidence>
<dbReference type="PANTHER" id="PTHR42760">
    <property type="entry name" value="SHORT-CHAIN DEHYDROGENASES/REDUCTASES FAMILY MEMBER"/>
    <property type="match status" value="1"/>
</dbReference>
<evidence type="ECO:0000256" key="2">
    <source>
        <dbReference type="ARBA" id="ARBA00023002"/>
    </source>
</evidence>
<evidence type="ECO:0000313" key="4">
    <source>
        <dbReference type="EMBL" id="MCF6774382.1"/>
    </source>
</evidence>
<dbReference type="Pfam" id="PF13561">
    <property type="entry name" value="adh_short_C2"/>
    <property type="match status" value="1"/>
</dbReference>
<accession>A0ABS9HKP6</accession>
<gene>
    <name evidence="4" type="ORF">L3H44_08190</name>
</gene>
<dbReference type="PANTHER" id="PTHR42760:SF115">
    <property type="entry name" value="3-OXOACYL-[ACYL-CARRIER-PROTEIN] REDUCTASE FABG"/>
    <property type="match status" value="1"/>
</dbReference>
<feature type="region of interest" description="Disordered" evidence="3">
    <location>
        <begin position="1"/>
        <end position="21"/>
    </location>
</feature>
<name>A0ABS9HKP6_9CORY</name>
<proteinExistence type="inferred from homology"/>
<dbReference type="Proteomes" id="UP001200604">
    <property type="component" value="Unassembled WGS sequence"/>
</dbReference>
<dbReference type="InterPro" id="IPR036291">
    <property type="entry name" value="NAD(P)-bd_dom_sf"/>
</dbReference>
<dbReference type="EMBL" id="JAKJKU010000003">
    <property type="protein sequence ID" value="MCF6774382.1"/>
    <property type="molecule type" value="Genomic_DNA"/>
</dbReference>
<dbReference type="InterPro" id="IPR020904">
    <property type="entry name" value="Sc_DH/Rdtase_CS"/>
</dbReference>
<dbReference type="PRINTS" id="PR00081">
    <property type="entry name" value="GDHRDH"/>
</dbReference>
<comment type="similarity">
    <text evidence="1">Belongs to the short-chain dehydrogenases/reductases (SDR) family.</text>
</comment>
<dbReference type="PROSITE" id="PS00061">
    <property type="entry name" value="ADH_SHORT"/>
    <property type="match status" value="1"/>
</dbReference>
<dbReference type="SUPFAM" id="SSF51735">
    <property type="entry name" value="NAD(P)-binding Rossmann-fold domains"/>
    <property type="match status" value="1"/>
</dbReference>
<sequence length="292" mass="30055">MATMSTSGKSGAGKDAPGESAPRHCVVTGALGGIGAAVVTAAKDAGYRVTSVDQAPHRHSAGAKDGGRIGDGKRNGAPAGVDKIPADLPVDYILDVTDAEAARTTIDRIEADRGPIDVLIHTAGILRADAALDGDTDAMRASFEVNMFGAVHVCAPVSRRMCERKRGAIVVVSSNAGTTPRAGMGSYGASKAAITAWARNLGLECAPHGVRVNIVSPGSTDTPMLRGMWPAGEDRSADVIAGTPDQYRLGIPLQRLAQPEDIAGACLYLASDNARHIVMHDLRVDGGATLDS</sequence>
<dbReference type="InterPro" id="IPR002347">
    <property type="entry name" value="SDR_fam"/>
</dbReference>
<dbReference type="PRINTS" id="PR00080">
    <property type="entry name" value="SDRFAMILY"/>
</dbReference>
<feature type="compositionally biased region" description="Basic and acidic residues" evidence="3">
    <location>
        <begin position="65"/>
        <end position="74"/>
    </location>
</feature>
<evidence type="ECO:0000313" key="5">
    <source>
        <dbReference type="Proteomes" id="UP001200604"/>
    </source>
</evidence>
<reference evidence="4 5" key="1">
    <citation type="submission" date="2022-01" db="EMBL/GenBank/DDBJ databases">
        <title>Identification and Characterization of Corynebacterium sp.</title>
        <authorList>
            <person name="Luo Q."/>
            <person name="Qu P."/>
            <person name="Chen Q."/>
        </authorList>
    </citation>
    <scope>NUCLEOTIDE SEQUENCE [LARGE SCALE GENOMIC DNA]</scope>
    <source>
        <strain evidence="4 5">MC-12</strain>
    </source>
</reference>
<organism evidence="4 5">
    <name type="scientific">Corynebacterium parakroppenstedtii</name>
    <dbReference type="NCBI Taxonomy" id="2828363"/>
    <lineage>
        <taxon>Bacteria</taxon>
        <taxon>Bacillati</taxon>
        <taxon>Actinomycetota</taxon>
        <taxon>Actinomycetes</taxon>
        <taxon>Mycobacteriales</taxon>
        <taxon>Corynebacteriaceae</taxon>
        <taxon>Corynebacterium</taxon>
    </lineage>
</organism>
<keyword evidence="5" id="KW-1185">Reference proteome</keyword>
<protein>
    <submittedName>
        <fullName evidence="4">SDR family oxidoreductase</fullName>
    </submittedName>
</protein>
<comment type="caution">
    <text evidence="4">The sequence shown here is derived from an EMBL/GenBank/DDBJ whole genome shotgun (WGS) entry which is preliminary data.</text>
</comment>
<evidence type="ECO:0000256" key="3">
    <source>
        <dbReference type="SAM" id="MobiDB-lite"/>
    </source>
</evidence>
<keyword evidence="2" id="KW-0560">Oxidoreductase</keyword>
<feature type="region of interest" description="Disordered" evidence="3">
    <location>
        <begin position="50"/>
        <end position="81"/>
    </location>
</feature>